<organism evidence="1 2">
    <name type="scientific">Streptomyces acidiscabies</name>
    <dbReference type="NCBI Taxonomy" id="42234"/>
    <lineage>
        <taxon>Bacteria</taxon>
        <taxon>Bacillati</taxon>
        <taxon>Actinomycetota</taxon>
        <taxon>Actinomycetes</taxon>
        <taxon>Kitasatosporales</taxon>
        <taxon>Streptomycetaceae</taxon>
        <taxon>Streptomyces</taxon>
    </lineage>
</organism>
<dbReference type="InterPro" id="IPR011009">
    <property type="entry name" value="Kinase-like_dom_sf"/>
</dbReference>
<evidence type="ECO:0000313" key="2">
    <source>
        <dbReference type="Proteomes" id="UP000037151"/>
    </source>
</evidence>
<dbReference type="Proteomes" id="UP000037151">
    <property type="component" value="Unassembled WGS sequence"/>
</dbReference>
<accession>A0A0L0KG95</accession>
<dbReference type="SUPFAM" id="SSF56112">
    <property type="entry name" value="Protein kinase-like (PK-like)"/>
    <property type="match status" value="1"/>
</dbReference>
<evidence type="ECO:0008006" key="3">
    <source>
        <dbReference type="Google" id="ProtNLM"/>
    </source>
</evidence>
<sequence length="323" mass="35943">MDMAGKVDRGDYGIGVTPWDDEVWRAEVVEWVRGVLGYDAAVGDVRLRPWSVLVRFGDLWFKANPEGSRFEAGLGEGLARWVPGRVLEPVAVRGERGWALWPDGGVVMREGTDVGLAAWEEMVRQYAVLQRELTAQVPEIEQLGVPSARPEDIPALFERLVDENTALDHAGRRELLSQRPKLKDWCEELSTTGIPTSLDHSDLQDSQVLTHPPYHRFTFFDWGDAPLAHPFTSLLVPTRAATRRYGPTAAPRLRTAYLEPWTDTGLSTPELHRVVALACRVGAVGRAASWVRVFATENGGPQENAEASAAWLRELFTEEAEPV</sequence>
<proteinExistence type="predicted"/>
<reference evidence="2" key="1">
    <citation type="submission" date="2014-07" db="EMBL/GenBank/DDBJ databases">
        <title>Genome sequencing of plant-pathogenic Streptomyces species.</title>
        <authorList>
            <person name="Harrison J."/>
            <person name="Sapp M."/>
            <person name="Thwaites R."/>
            <person name="Studholme D.J."/>
        </authorList>
    </citation>
    <scope>NUCLEOTIDE SEQUENCE [LARGE SCALE GENOMIC DNA]</scope>
    <source>
        <strain evidence="2">NCPPB 4445</strain>
    </source>
</reference>
<gene>
    <name evidence="1" type="ORF">IQ63_11425</name>
</gene>
<dbReference type="AlphaFoldDB" id="A0A0L0KG95"/>
<dbReference type="PATRIC" id="fig|42234.21.peg.2352"/>
<dbReference type="EMBL" id="JPPY01000075">
    <property type="protein sequence ID" value="KND36861.1"/>
    <property type="molecule type" value="Genomic_DNA"/>
</dbReference>
<name>A0A0L0KG95_9ACTN</name>
<comment type="caution">
    <text evidence="1">The sequence shown here is derived from an EMBL/GenBank/DDBJ whole genome shotgun (WGS) entry which is preliminary data.</text>
</comment>
<evidence type="ECO:0000313" key="1">
    <source>
        <dbReference type="EMBL" id="KND36861.1"/>
    </source>
</evidence>
<protein>
    <recommendedName>
        <fullName evidence="3">Phosphotransferase enzyme family protein</fullName>
    </recommendedName>
</protein>